<proteinExistence type="predicted"/>
<dbReference type="InterPro" id="IPR027417">
    <property type="entry name" value="P-loop_NTPase"/>
</dbReference>
<evidence type="ECO:0000256" key="1">
    <source>
        <dbReference type="ARBA" id="ARBA00022741"/>
    </source>
</evidence>
<evidence type="ECO:0000313" key="5">
    <source>
        <dbReference type="EMBL" id="AXG08151.1"/>
    </source>
</evidence>
<protein>
    <submittedName>
        <fullName evidence="5">DUF2249 domain-containing protein</fullName>
    </submittedName>
</protein>
<accession>A0A345E7H9</accession>
<evidence type="ECO:0000256" key="2">
    <source>
        <dbReference type="ARBA" id="ARBA00022840"/>
    </source>
</evidence>
<feature type="domain" description="DUF2249" evidence="4">
    <location>
        <begin position="183"/>
        <end position="254"/>
    </location>
</feature>
<keyword evidence="3" id="KW-0812">Transmembrane</keyword>
<name>A0A345E7H9_9EURY</name>
<keyword evidence="2" id="KW-0067">ATP-binding</keyword>
<dbReference type="OrthoDB" id="8297at2157"/>
<dbReference type="EMBL" id="CP031150">
    <property type="protein sequence ID" value="AXG08151.1"/>
    <property type="molecule type" value="Genomic_DNA"/>
</dbReference>
<feature type="transmembrane region" description="Helical" evidence="3">
    <location>
        <begin position="62"/>
        <end position="82"/>
    </location>
</feature>
<reference evidence="5 6" key="1">
    <citation type="submission" date="2018-07" db="EMBL/GenBank/DDBJ databases">
        <title>Genome sequences of Haloplanus sp. CBA1113.</title>
        <authorList>
            <person name="Kim Y.B."/>
            <person name="Roh S.W."/>
        </authorList>
    </citation>
    <scope>NUCLEOTIDE SEQUENCE [LARGE SCALE GENOMIC DNA]</scope>
    <source>
        <strain evidence="5 6">CBA1113</strain>
    </source>
</reference>
<sequence>MRRNTVILGALIVTVLLPMWYVALHGEPPSEEVAIDESVTDLRPLDGFVDTPNKLSPSQVGVVVWVALFGLVGVLTAVHRFMNAAVSDTGRTVELFRDNDVPVLGAVVNMAEYVCDCCGEPNDLFEAAGPELDAPVLAELPFSRELQGTPEPGDVPDPVADLGERTLDTLDGAGTVDAPDDAVDIRGLQPEKRKARVRERFEALDSGQEFVLISDRDPTPVGSFLSRLAETPRSAFDVEVRRATPDAWVLETTKP</sequence>
<dbReference type="Pfam" id="PF10609">
    <property type="entry name" value="ParA"/>
    <property type="match status" value="1"/>
</dbReference>
<keyword evidence="1" id="KW-0547">Nucleotide-binding</keyword>
<dbReference type="AlphaFoldDB" id="A0A345E7H9"/>
<dbReference type="SUPFAM" id="SSF52540">
    <property type="entry name" value="P-loop containing nucleoside triphosphate hydrolases"/>
    <property type="match status" value="1"/>
</dbReference>
<evidence type="ECO:0000313" key="6">
    <source>
        <dbReference type="Proteomes" id="UP000253273"/>
    </source>
</evidence>
<dbReference type="Gene3D" id="3.40.50.300">
    <property type="entry name" value="P-loop containing nucleotide triphosphate hydrolases"/>
    <property type="match status" value="1"/>
</dbReference>
<evidence type="ECO:0000256" key="3">
    <source>
        <dbReference type="SAM" id="Phobius"/>
    </source>
</evidence>
<evidence type="ECO:0000259" key="4">
    <source>
        <dbReference type="Pfam" id="PF10006"/>
    </source>
</evidence>
<dbReference type="KEGG" id="haj:DU500_13430"/>
<feature type="transmembrane region" description="Helical" evidence="3">
    <location>
        <begin position="5"/>
        <end position="23"/>
    </location>
</feature>
<dbReference type="InterPro" id="IPR018720">
    <property type="entry name" value="DUF2249"/>
</dbReference>
<dbReference type="Proteomes" id="UP000253273">
    <property type="component" value="Chromosome"/>
</dbReference>
<dbReference type="Pfam" id="PF10006">
    <property type="entry name" value="DUF2249"/>
    <property type="match status" value="1"/>
</dbReference>
<dbReference type="GO" id="GO:0005524">
    <property type="term" value="F:ATP binding"/>
    <property type="evidence" value="ECO:0007669"/>
    <property type="project" value="UniProtKB-KW"/>
</dbReference>
<gene>
    <name evidence="5" type="ORF">DU500_13430</name>
</gene>
<organism evidence="5 6">
    <name type="scientific">Haloplanus rubicundus</name>
    <dbReference type="NCBI Taxonomy" id="1547898"/>
    <lineage>
        <taxon>Archaea</taxon>
        <taxon>Methanobacteriati</taxon>
        <taxon>Methanobacteriota</taxon>
        <taxon>Stenosarchaea group</taxon>
        <taxon>Halobacteria</taxon>
        <taxon>Halobacteriales</taxon>
        <taxon>Haloferacaceae</taxon>
        <taxon>Haloplanus</taxon>
    </lineage>
</organism>
<keyword evidence="3" id="KW-0472">Membrane</keyword>
<keyword evidence="3" id="KW-1133">Transmembrane helix</keyword>
<keyword evidence="6" id="KW-1185">Reference proteome</keyword>
<dbReference type="InterPro" id="IPR033756">
    <property type="entry name" value="YlxH/NBP35"/>
</dbReference>